<dbReference type="EMBL" id="QGNW01000010">
    <property type="protein sequence ID" value="RVX18887.1"/>
    <property type="molecule type" value="Genomic_DNA"/>
</dbReference>
<name>A0A438KCG8_VITVI</name>
<protein>
    <submittedName>
        <fullName evidence="1">Uncharacterized protein</fullName>
    </submittedName>
</protein>
<comment type="caution">
    <text evidence="1">The sequence shown here is derived from an EMBL/GenBank/DDBJ whole genome shotgun (WGS) entry which is preliminary data.</text>
</comment>
<accession>A0A438KCG8</accession>
<evidence type="ECO:0000313" key="1">
    <source>
        <dbReference type="EMBL" id="RVX18887.1"/>
    </source>
</evidence>
<evidence type="ECO:0000313" key="2">
    <source>
        <dbReference type="Proteomes" id="UP000288805"/>
    </source>
</evidence>
<sequence length="241" mass="27285">MAGARRGSVSEELNFSLQWSRAVLTVVRGCGKLRYLNGTITELAKTDLTYPTWDTNNLIVMSWLVNSMTDKSCTADYERYRARINKERIYDFLTGLNKELDEVQGRFLRIKPLPVIEEIFAEVRREETRKRVMLGGVKTPIVPGNTIVDNLALAACKDDSSSGNTRNNRRTTSFGVITVRDPITAVKPAGSKMADHHISEITKALGRNPMDIRPLWDVTSRKRIGNAEKYGGFYYFKEDNT</sequence>
<proteinExistence type="predicted"/>
<dbReference type="Proteomes" id="UP000288805">
    <property type="component" value="Unassembled WGS sequence"/>
</dbReference>
<gene>
    <name evidence="1" type="ORF">CK203_006862</name>
</gene>
<reference evidence="1 2" key="1">
    <citation type="journal article" date="2018" name="PLoS Genet.">
        <title>Population sequencing reveals clonal diversity and ancestral inbreeding in the grapevine cultivar Chardonnay.</title>
        <authorList>
            <person name="Roach M.J."/>
            <person name="Johnson D.L."/>
            <person name="Bohlmann J."/>
            <person name="van Vuuren H.J."/>
            <person name="Jones S.J."/>
            <person name="Pretorius I.S."/>
            <person name="Schmidt S.A."/>
            <person name="Borneman A.R."/>
        </authorList>
    </citation>
    <scope>NUCLEOTIDE SEQUENCE [LARGE SCALE GENOMIC DNA]</scope>
    <source>
        <strain evidence="2">cv. Chardonnay</strain>
        <tissue evidence="1">Leaf</tissue>
    </source>
</reference>
<organism evidence="1 2">
    <name type="scientific">Vitis vinifera</name>
    <name type="common">Grape</name>
    <dbReference type="NCBI Taxonomy" id="29760"/>
    <lineage>
        <taxon>Eukaryota</taxon>
        <taxon>Viridiplantae</taxon>
        <taxon>Streptophyta</taxon>
        <taxon>Embryophyta</taxon>
        <taxon>Tracheophyta</taxon>
        <taxon>Spermatophyta</taxon>
        <taxon>Magnoliopsida</taxon>
        <taxon>eudicotyledons</taxon>
        <taxon>Gunneridae</taxon>
        <taxon>Pentapetalae</taxon>
        <taxon>rosids</taxon>
        <taxon>Vitales</taxon>
        <taxon>Vitaceae</taxon>
        <taxon>Viteae</taxon>
        <taxon>Vitis</taxon>
    </lineage>
</organism>
<dbReference type="AlphaFoldDB" id="A0A438KCG8"/>